<keyword evidence="3" id="KW-1185">Reference proteome</keyword>
<evidence type="ECO:0000313" key="3">
    <source>
        <dbReference type="Proteomes" id="UP001373714"/>
    </source>
</evidence>
<feature type="compositionally biased region" description="Basic and acidic residues" evidence="1">
    <location>
        <begin position="77"/>
        <end position="98"/>
    </location>
</feature>
<dbReference type="AlphaFoldDB" id="A0AAV9UJ64"/>
<dbReference type="PANTHER" id="PTHR41805:SF1">
    <property type="entry name" value="RRNA-PROCESSING PROTEIN FYV7"/>
    <property type="match status" value="1"/>
</dbReference>
<gene>
    <name evidence="2" type="ORF">TWF730_011007</name>
</gene>
<evidence type="ECO:0000256" key="1">
    <source>
        <dbReference type="SAM" id="MobiDB-lite"/>
    </source>
</evidence>
<feature type="compositionally biased region" description="Basic residues" evidence="1">
    <location>
        <begin position="173"/>
        <end position="187"/>
    </location>
</feature>
<comment type="caution">
    <text evidence="2">The sequence shown here is derived from an EMBL/GenBank/DDBJ whole genome shotgun (WGS) entry which is preliminary data.</text>
</comment>
<organism evidence="2 3">
    <name type="scientific">Orbilia blumenaviensis</name>
    <dbReference type="NCBI Taxonomy" id="1796055"/>
    <lineage>
        <taxon>Eukaryota</taxon>
        <taxon>Fungi</taxon>
        <taxon>Dikarya</taxon>
        <taxon>Ascomycota</taxon>
        <taxon>Pezizomycotina</taxon>
        <taxon>Orbiliomycetes</taxon>
        <taxon>Orbiliales</taxon>
        <taxon>Orbiliaceae</taxon>
        <taxon>Orbilia</taxon>
    </lineage>
</organism>
<feature type="compositionally biased region" description="Basic and acidic residues" evidence="1">
    <location>
        <begin position="197"/>
        <end position="223"/>
    </location>
</feature>
<dbReference type="Proteomes" id="UP001373714">
    <property type="component" value="Unassembled WGS sequence"/>
</dbReference>
<reference evidence="2 3" key="1">
    <citation type="submission" date="2019-10" db="EMBL/GenBank/DDBJ databases">
        <authorList>
            <person name="Palmer J.M."/>
        </authorList>
    </citation>
    <scope>NUCLEOTIDE SEQUENCE [LARGE SCALE GENOMIC DNA]</scope>
    <source>
        <strain evidence="2 3">TWF730</strain>
    </source>
</reference>
<name>A0AAV9UJ64_9PEZI</name>
<feature type="region of interest" description="Disordered" evidence="1">
    <location>
        <begin position="1"/>
        <end position="60"/>
    </location>
</feature>
<feature type="compositionally biased region" description="Basic residues" evidence="1">
    <location>
        <begin position="31"/>
        <end position="43"/>
    </location>
</feature>
<dbReference type="PANTHER" id="PTHR41805">
    <property type="entry name" value="EXPRESSED PROTEIN"/>
    <property type="match status" value="1"/>
</dbReference>
<evidence type="ECO:0008006" key="4">
    <source>
        <dbReference type="Google" id="ProtNLM"/>
    </source>
</evidence>
<sequence length="262" mass="29449">MPKRPSPHTASGEGHRSKRPRTAFKDTTSTHKPKHTQPGRRKPGGFTVGPANLPDGTFRRKAEKIKKGLIHRAKLWKGLEKIKRDEGIVSVPKDKREDGDDGEEEDEAAARARKRMERAMQDDDGNDESDSDNEIAEESGKRQSHNKVPAEDVDSSDEGKPPVEDADEDPHTHPSRKQHTRRPRQSRYKNEISISKKVREAKAERERVEKARVAAIEKREKDRKARNKAMGQGVGAKTGTGQMKLGRQSKGLLEKVERLVKG</sequence>
<protein>
    <recommendedName>
        <fullName evidence="4">rRNA-processing protein FYV7</fullName>
    </recommendedName>
</protein>
<feature type="region of interest" description="Disordered" evidence="1">
    <location>
        <begin position="73"/>
        <end position="262"/>
    </location>
</feature>
<accession>A0AAV9UJ64</accession>
<dbReference type="EMBL" id="JAVHNS010000009">
    <property type="protein sequence ID" value="KAK6343418.1"/>
    <property type="molecule type" value="Genomic_DNA"/>
</dbReference>
<evidence type="ECO:0000313" key="2">
    <source>
        <dbReference type="EMBL" id="KAK6343418.1"/>
    </source>
</evidence>
<feature type="compositionally biased region" description="Basic and acidic residues" evidence="1">
    <location>
        <begin position="252"/>
        <end position="262"/>
    </location>
</feature>
<feature type="compositionally biased region" description="Acidic residues" evidence="1">
    <location>
        <begin position="122"/>
        <end position="137"/>
    </location>
</feature>
<proteinExistence type="predicted"/>